<dbReference type="AlphaFoldDB" id="A0A414A0I8"/>
<evidence type="ECO:0000313" key="1">
    <source>
        <dbReference type="EMBL" id="RHC38896.1"/>
    </source>
</evidence>
<organism evidence="1 2">
    <name type="scientific">Agathobacter rectalis</name>
    <dbReference type="NCBI Taxonomy" id="39491"/>
    <lineage>
        <taxon>Bacteria</taxon>
        <taxon>Bacillati</taxon>
        <taxon>Bacillota</taxon>
        <taxon>Clostridia</taxon>
        <taxon>Lachnospirales</taxon>
        <taxon>Lachnospiraceae</taxon>
        <taxon>Agathobacter</taxon>
    </lineage>
</organism>
<evidence type="ECO:0008006" key="3">
    <source>
        <dbReference type="Google" id="ProtNLM"/>
    </source>
</evidence>
<sequence length="297" mass="31026">MQVRCIVKDAKGKTVVSETAACKVVSQLKIVSQPGSVEAEVGSKVSYSVAAEGMGLTYQWQVKFNGSENWTNASGKGATWSFTAASAHDGMQVRCIVKDAKGKTVVSETAACKVVSQLKIVSQPGSVEAEVGSKVSYSVAAEGMGLTYQWQVKFNGSENWTNASGKGATWSFTAASAHDGMQGRCIVKDAKGKTVVCETAACKVVSQLKIVSQPGSVEAEVGSKGSYSVAAEGTGLTYQWQGKFNGSANWTNASGKGATWSFTAASAHDGMQVRCIVKNVKGNIATSDIAGFMVVQK</sequence>
<evidence type="ECO:0000313" key="2">
    <source>
        <dbReference type="Proteomes" id="UP000286104"/>
    </source>
</evidence>
<proteinExistence type="predicted"/>
<protein>
    <recommendedName>
        <fullName evidence="3">Ig-like domain-containing protein</fullName>
    </recommendedName>
</protein>
<dbReference type="RefSeq" id="WP_118390094.1">
    <property type="nucleotide sequence ID" value="NZ_QSHU01000011.1"/>
</dbReference>
<accession>A0A414A0I8</accession>
<comment type="caution">
    <text evidence="1">The sequence shown here is derived from an EMBL/GenBank/DDBJ whole genome shotgun (WGS) entry which is preliminary data.</text>
</comment>
<name>A0A414A0I8_9FIRM</name>
<dbReference type="EMBL" id="QSHU01000011">
    <property type="protein sequence ID" value="RHC38896.1"/>
    <property type="molecule type" value="Genomic_DNA"/>
</dbReference>
<dbReference type="Proteomes" id="UP000286104">
    <property type="component" value="Unassembled WGS sequence"/>
</dbReference>
<dbReference type="Gene3D" id="2.60.40.10">
    <property type="entry name" value="Immunoglobulins"/>
    <property type="match status" value="3"/>
</dbReference>
<gene>
    <name evidence="1" type="ORF">DW848_09030</name>
</gene>
<reference evidence="1 2" key="1">
    <citation type="submission" date="2018-08" db="EMBL/GenBank/DDBJ databases">
        <title>A genome reference for cultivated species of the human gut microbiota.</title>
        <authorList>
            <person name="Zou Y."/>
            <person name="Xue W."/>
            <person name="Luo G."/>
        </authorList>
    </citation>
    <scope>NUCLEOTIDE SEQUENCE [LARGE SCALE GENOMIC DNA]</scope>
    <source>
        <strain evidence="1 2">AM36-3AA</strain>
    </source>
</reference>
<dbReference type="InterPro" id="IPR013783">
    <property type="entry name" value="Ig-like_fold"/>
</dbReference>